<evidence type="ECO:0000313" key="2">
    <source>
        <dbReference type="Proteomes" id="UP001165080"/>
    </source>
</evidence>
<proteinExistence type="predicted"/>
<evidence type="ECO:0000313" key="1">
    <source>
        <dbReference type="EMBL" id="GLC48479.1"/>
    </source>
</evidence>
<dbReference type="Proteomes" id="UP001165080">
    <property type="component" value="Unassembled WGS sequence"/>
</dbReference>
<sequence length="267" mass="29227">MTELITEDQPRIKFITRFTGELEHTPNENSELHKLSRLMHHMEELGAAPILNDGQVAGNCAISPKLLHQHEDATSTPCSASRECGGVPTQGPEGLAGLALVSMSGKPPGHLLNPQTDFVLVTDFDRRAWAAEYRSRGPSVRPSSDTPLLTAALARSGDYGWEDSPAVVLHGHALAEGEGLSYAAQLRLPISPHETLFSTPEDLAELEALFRAHPYPQHRCYIRRGHGFFLLAKTVAEAGEWFERWVQPWLLARQTARGDAAATATAQ</sequence>
<dbReference type="AlphaFoldDB" id="A0A9W6EXI6"/>
<dbReference type="InterPro" id="IPR036409">
    <property type="entry name" value="Aldolase_II/adducin_N_sf"/>
</dbReference>
<reference evidence="1 2" key="1">
    <citation type="journal article" date="2023" name="Commun. Biol.">
        <title>Reorganization of the ancestral sex-determining regions during the evolution of trioecy in Pleodorina starrii.</title>
        <authorList>
            <person name="Takahashi K."/>
            <person name="Suzuki S."/>
            <person name="Kawai-Toyooka H."/>
            <person name="Yamamoto K."/>
            <person name="Hamaji T."/>
            <person name="Ootsuki R."/>
            <person name="Yamaguchi H."/>
            <person name="Kawachi M."/>
            <person name="Higashiyama T."/>
            <person name="Nozaki H."/>
        </authorList>
    </citation>
    <scope>NUCLEOTIDE SEQUENCE [LARGE SCALE GENOMIC DNA]</scope>
    <source>
        <strain evidence="1 2">NIES-4479</strain>
    </source>
</reference>
<organism evidence="1 2">
    <name type="scientific">Pleodorina starrii</name>
    <dbReference type="NCBI Taxonomy" id="330485"/>
    <lineage>
        <taxon>Eukaryota</taxon>
        <taxon>Viridiplantae</taxon>
        <taxon>Chlorophyta</taxon>
        <taxon>core chlorophytes</taxon>
        <taxon>Chlorophyceae</taxon>
        <taxon>CS clade</taxon>
        <taxon>Chlamydomonadales</taxon>
        <taxon>Volvocaceae</taxon>
        <taxon>Pleodorina</taxon>
    </lineage>
</organism>
<protein>
    <submittedName>
        <fullName evidence="1">Uncharacterized protein</fullName>
    </submittedName>
</protein>
<gene>
    <name evidence="1" type="primary">PLEST001025</name>
    <name evidence="1" type="ORF">PLESTB_000102400</name>
</gene>
<comment type="caution">
    <text evidence="1">The sequence shown here is derived from an EMBL/GenBank/DDBJ whole genome shotgun (WGS) entry which is preliminary data.</text>
</comment>
<dbReference type="Gene3D" id="3.40.225.10">
    <property type="entry name" value="Class II aldolase/adducin N-terminal domain"/>
    <property type="match status" value="1"/>
</dbReference>
<accession>A0A9W6EXI6</accession>
<keyword evidence="2" id="KW-1185">Reference proteome</keyword>
<dbReference type="EMBL" id="BRXU01000001">
    <property type="protein sequence ID" value="GLC48479.1"/>
    <property type="molecule type" value="Genomic_DNA"/>
</dbReference>
<name>A0A9W6EXI6_9CHLO</name>